<dbReference type="PANTHER" id="PTHR32196:SF15">
    <property type="entry name" value="SUGAR ABC TRANSPORTER PERMEASE PROTEIN"/>
    <property type="match status" value="1"/>
</dbReference>
<dbReference type="PANTHER" id="PTHR32196">
    <property type="entry name" value="ABC TRANSPORTER PERMEASE PROTEIN YPHD-RELATED-RELATED"/>
    <property type="match status" value="1"/>
</dbReference>
<dbReference type="RefSeq" id="WP_039634819.1">
    <property type="nucleotide sequence ID" value="NZ_AYSO01000018.1"/>
</dbReference>
<feature type="transmembrane region" description="Helical" evidence="6">
    <location>
        <begin position="45"/>
        <end position="63"/>
    </location>
</feature>
<reference evidence="7 8" key="1">
    <citation type="journal article" date="2015" name="Infect. Genet. Evol.">
        <title>Genomic sequences of six botulinum neurotoxin-producing strains representing three clostridial species illustrate the mobility and diversity of botulinum neurotoxin genes.</title>
        <authorList>
            <person name="Smith T.J."/>
            <person name="Hill K.K."/>
            <person name="Xie G."/>
            <person name="Foley B.T."/>
            <person name="Williamson C.H."/>
            <person name="Foster J.T."/>
            <person name="Johnson S.L."/>
            <person name="Chertkov O."/>
            <person name="Teshima H."/>
            <person name="Gibbons H.S."/>
            <person name="Johnsky L.A."/>
            <person name="Karavis M.A."/>
            <person name="Smith L.A."/>
        </authorList>
    </citation>
    <scope>NUCLEOTIDE SEQUENCE [LARGE SCALE GENOMIC DNA]</scope>
    <source>
        <strain evidence="7 8">CDC 2741</strain>
    </source>
</reference>
<feature type="transmembrane region" description="Helical" evidence="6">
    <location>
        <begin position="12"/>
        <end position="33"/>
    </location>
</feature>
<keyword evidence="4 6" id="KW-1133">Transmembrane helix</keyword>
<dbReference type="STRING" id="29341.RSJ17_02720"/>
<proteinExistence type="predicted"/>
<feature type="transmembrane region" description="Helical" evidence="6">
    <location>
        <begin position="70"/>
        <end position="89"/>
    </location>
</feature>
<name>A0A0C1QXL2_9CLOT</name>
<evidence type="ECO:0000256" key="6">
    <source>
        <dbReference type="SAM" id="Phobius"/>
    </source>
</evidence>
<dbReference type="OrthoDB" id="5499919at2"/>
<keyword evidence="3 6" id="KW-0812">Transmembrane</keyword>
<sequence>MKEKLKNIVDKFGLPRIIITAFFILLCILAVVLKLPISMLISDMLVRFGMNGVLVLAMVPGILCGIGLNFGLPVGILAGILGGLISIELNLRGGIAFFVAIAIAIPIAALVGYAYGLLLNKVKGSEMMIGTYAGFSAVSLMCIGWLLLPFKSSEIRWPIGQGLRTTITLDGRYSKVLDEFLAFNIGKVRIPTGLIIMFFLCCLLVWIFLKSKTGIMMAAGGSNNKFARASAINVDRTRIIGTVLSTILGAVGILMYAQSYGFYQLYQAPMMMGFAAVAAVLIGGASTTSAKISHVIIGTFLFQGLLTLGLPVVNQMVSEGNLSEVVRIIISNGIILYALTKARGGGSDE</sequence>
<evidence type="ECO:0000256" key="5">
    <source>
        <dbReference type="ARBA" id="ARBA00023136"/>
    </source>
</evidence>
<dbReference type="Proteomes" id="UP000031366">
    <property type="component" value="Unassembled WGS sequence"/>
</dbReference>
<evidence type="ECO:0000256" key="1">
    <source>
        <dbReference type="ARBA" id="ARBA00004651"/>
    </source>
</evidence>
<dbReference type="Pfam" id="PF02653">
    <property type="entry name" value="BPD_transp_2"/>
    <property type="match status" value="1"/>
</dbReference>
<evidence type="ECO:0000256" key="3">
    <source>
        <dbReference type="ARBA" id="ARBA00022692"/>
    </source>
</evidence>
<keyword evidence="8" id="KW-1185">Reference proteome</keyword>
<organism evidence="7 8">
    <name type="scientific">Clostridium argentinense CDC 2741</name>
    <dbReference type="NCBI Taxonomy" id="1418104"/>
    <lineage>
        <taxon>Bacteria</taxon>
        <taxon>Bacillati</taxon>
        <taxon>Bacillota</taxon>
        <taxon>Clostridia</taxon>
        <taxon>Eubacteriales</taxon>
        <taxon>Clostridiaceae</taxon>
        <taxon>Clostridium</taxon>
    </lineage>
</organism>
<protein>
    <submittedName>
        <fullName evidence="7">Branched-chain amino acid transport system / permease component family protein</fullName>
    </submittedName>
</protein>
<gene>
    <name evidence="7" type="ORF">U732_2460</name>
</gene>
<comment type="subcellular location">
    <subcellularLocation>
        <location evidence="1">Cell membrane</location>
        <topology evidence="1">Multi-pass membrane protein</topology>
    </subcellularLocation>
</comment>
<feature type="transmembrane region" description="Helical" evidence="6">
    <location>
        <begin position="190"/>
        <end position="209"/>
    </location>
</feature>
<keyword evidence="5 6" id="KW-0472">Membrane</keyword>
<feature type="transmembrane region" description="Helical" evidence="6">
    <location>
        <begin position="129"/>
        <end position="148"/>
    </location>
</feature>
<feature type="transmembrane region" description="Helical" evidence="6">
    <location>
        <begin position="239"/>
        <end position="257"/>
    </location>
</feature>
<evidence type="ECO:0000256" key="2">
    <source>
        <dbReference type="ARBA" id="ARBA00022475"/>
    </source>
</evidence>
<dbReference type="EMBL" id="AYSO01000018">
    <property type="protein sequence ID" value="KIE45742.1"/>
    <property type="molecule type" value="Genomic_DNA"/>
</dbReference>
<comment type="caution">
    <text evidence="7">The sequence shown here is derived from an EMBL/GenBank/DDBJ whole genome shotgun (WGS) entry which is preliminary data.</text>
</comment>
<feature type="transmembrane region" description="Helical" evidence="6">
    <location>
        <begin position="295"/>
        <end position="313"/>
    </location>
</feature>
<dbReference type="AlphaFoldDB" id="A0A0C1QXL2"/>
<evidence type="ECO:0000313" key="7">
    <source>
        <dbReference type="EMBL" id="KIE45742.1"/>
    </source>
</evidence>
<evidence type="ECO:0000313" key="8">
    <source>
        <dbReference type="Proteomes" id="UP000031366"/>
    </source>
</evidence>
<feature type="transmembrane region" description="Helical" evidence="6">
    <location>
        <begin position="263"/>
        <end position="283"/>
    </location>
</feature>
<dbReference type="GO" id="GO:0022857">
    <property type="term" value="F:transmembrane transporter activity"/>
    <property type="evidence" value="ECO:0007669"/>
    <property type="project" value="InterPro"/>
</dbReference>
<evidence type="ECO:0000256" key="4">
    <source>
        <dbReference type="ARBA" id="ARBA00022989"/>
    </source>
</evidence>
<keyword evidence="2" id="KW-1003">Cell membrane</keyword>
<accession>A0A0C1QXL2</accession>
<feature type="transmembrane region" description="Helical" evidence="6">
    <location>
        <begin position="95"/>
        <end position="117"/>
    </location>
</feature>
<dbReference type="InterPro" id="IPR001851">
    <property type="entry name" value="ABC_transp_permease"/>
</dbReference>
<dbReference type="GO" id="GO:0005886">
    <property type="term" value="C:plasma membrane"/>
    <property type="evidence" value="ECO:0007669"/>
    <property type="project" value="UniProtKB-SubCell"/>
</dbReference>